<dbReference type="Gene3D" id="1.10.443.10">
    <property type="entry name" value="Intergrase catalytic core"/>
    <property type="match status" value="1"/>
</dbReference>
<accession>A0AAE3J914</accession>
<dbReference type="Pfam" id="PF00589">
    <property type="entry name" value="Phage_integrase"/>
    <property type="match status" value="1"/>
</dbReference>
<dbReference type="GO" id="GO:0003677">
    <property type="term" value="F:DNA binding"/>
    <property type="evidence" value="ECO:0007669"/>
    <property type="project" value="InterPro"/>
</dbReference>
<dbReference type="PROSITE" id="PS51898">
    <property type="entry name" value="TYR_RECOMBINASE"/>
    <property type="match status" value="1"/>
</dbReference>
<dbReference type="EMBL" id="JAJEQM010000007">
    <property type="protein sequence ID" value="MCC2210413.1"/>
    <property type="molecule type" value="Genomic_DNA"/>
</dbReference>
<reference evidence="3 4" key="1">
    <citation type="submission" date="2021-10" db="EMBL/GenBank/DDBJ databases">
        <title>Anaerobic single-cell dispensing facilitates the cultivation of human gut bacteria.</title>
        <authorList>
            <person name="Afrizal A."/>
        </authorList>
    </citation>
    <scope>NUCLEOTIDE SEQUENCE [LARGE SCALE GENOMIC DNA]</scope>
    <source>
        <strain evidence="3 4">CLA-AA-H232</strain>
    </source>
</reference>
<sequence length="101" mass="11494">MKAIEHGSGFLINRKGKFIEPTVYARRYKAILKEIGVRDVKFHTTRHTFATRALEIGMDIKTLSEILGHASPTVTLNIYAHSLPEHKAKEMDRLGKMYNPS</sequence>
<dbReference type="AlphaFoldDB" id="A0AAE3J914"/>
<dbReference type="GO" id="GO:0015074">
    <property type="term" value="P:DNA integration"/>
    <property type="evidence" value="ECO:0007669"/>
    <property type="project" value="InterPro"/>
</dbReference>
<evidence type="ECO:0000313" key="4">
    <source>
        <dbReference type="Proteomes" id="UP001198242"/>
    </source>
</evidence>
<feature type="domain" description="Tyr recombinase" evidence="2">
    <location>
        <begin position="1"/>
        <end position="92"/>
    </location>
</feature>
<gene>
    <name evidence="3" type="ORF">LKE05_06365</name>
</gene>
<evidence type="ECO:0000259" key="2">
    <source>
        <dbReference type="PROSITE" id="PS51898"/>
    </source>
</evidence>
<keyword evidence="4" id="KW-1185">Reference proteome</keyword>
<dbReference type="InterPro" id="IPR013762">
    <property type="entry name" value="Integrase-like_cat_sf"/>
</dbReference>
<name>A0AAE3J914_9FIRM</name>
<organism evidence="3 4">
    <name type="scientific">Hominilimicola fabiformis</name>
    <dbReference type="NCBI Taxonomy" id="2885356"/>
    <lineage>
        <taxon>Bacteria</taxon>
        <taxon>Bacillati</taxon>
        <taxon>Bacillota</taxon>
        <taxon>Clostridia</taxon>
        <taxon>Eubacteriales</taxon>
        <taxon>Oscillospiraceae</taxon>
        <taxon>Hominilimicola</taxon>
    </lineage>
</organism>
<dbReference type="InterPro" id="IPR002104">
    <property type="entry name" value="Integrase_catalytic"/>
</dbReference>
<evidence type="ECO:0000256" key="1">
    <source>
        <dbReference type="ARBA" id="ARBA00023172"/>
    </source>
</evidence>
<dbReference type="Proteomes" id="UP001198242">
    <property type="component" value="Unassembled WGS sequence"/>
</dbReference>
<evidence type="ECO:0000313" key="3">
    <source>
        <dbReference type="EMBL" id="MCC2210413.1"/>
    </source>
</evidence>
<comment type="caution">
    <text evidence="3">The sequence shown here is derived from an EMBL/GenBank/DDBJ whole genome shotgun (WGS) entry which is preliminary data.</text>
</comment>
<protein>
    <submittedName>
        <fullName evidence="3">Tyrosine-type recombinase/integrase</fullName>
    </submittedName>
</protein>
<dbReference type="InterPro" id="IPR011010">
    <property type="entry name" value="DNA_brk_join_enz"/>
</dbReference>
<keyword evidence="1" id="KW-0233">DNA recombination</keyword>
<dbReference type="GO" id="GO:0006310">
    <property type="term" value="P:DNA recombination"/>
    <property type="evidence" value="ECO:0007669"/>
    <property type="project" value="UniProtKB-KW"/>
</dbReference>
<dbReference type="SUPFAM" id="SSF56349">
    <property type="entry name" value="DNA breaking-rejoining enzymes"/>
    <property type="match status" value="1"/>
</dbReference>
<proteinExistence type="predicted"/>